<dbReference type="Proteomes" id="UP000264217">
    <property type="component" value="Unassembled WGS sequence"/>
</dbReference>
<keyword evidence="2" id="KW-1185">Reference proteome</keyword>
<evidence type="ECO:0000313" key="2">
    <source>
        <dbReference type="Proteomes" id="UP000264217"/>
    </source>
</evidence>
<dbReference type="InterPro" id="IPR011256">
    <property type="entry name" value="Reg_factor_effector_dom_sf"/>
</dbReference>
<reference evidence="1 2" key="1">
    <citation type="submission" date="2018-08" db="EMBL/GenBank/DDBJ databases">
        <title>Mucilaginibacter sp. MYSH2.</title>
        <authorList>
            <person name="Seo T."/>
        </authorList>
    </citation>
    <scope>NUCLEOTIDE SEQUENCE [LARGE SCALE GENOMIC DNA]</scope>
    <source>
        <strain evidence="1 2">MYSH2</strain>
    </source>
</reference>
<evidence type="ECO:0000313" key="1">
    <source>
        <dbReference type="EMBL" id="RFZ90610.1"/>
    </source>
</evidence>
<dbReference type="RefSeq" id="WP_117392814.1">
    <property type="nucleotide sequence ID" value="NZ_QWDC01000003.1"/>
</dbReference>
<dbReference type="OrthoDB" id="789351at2"/>
<evidence type="ECO:0008006" key="3">
    <source>
        <dbReference type="Google" id="ProtNLM"/>
    </source>
</evidence>
<dbReference type="EMBL" id="QWDC01000003">
    <property type="protein sequence ID" value="RFZ90610.1"/>
    <property type="molecule type" value="Genomic_DNA"/>
</dbReference>
<organism evidence="1 2">
    <name type="scientific">Mucilaginibacter conchicola</name>
    <dbReference type="NCBI Taxonomy" id="2303333"/>
    <lineage>
        <taxon>Bacteria</taxon>
        <taxon>Pseudomonadati</taxon>
        <taxon>Bacteroidota</taxon>
        <taxon>Sphingobacteriia</taxon>
        <taxon>Sphingobacteriales</taxon>
        <taxon>Sphingobacteriaceae</taxon>
        <taxon>Mucilaginibacter</taxon>
    </lineage>
</organism>
<accession>A0A372NPP2</accession>
<sequence>MKKWLIPAGILFLAAALALIPVVQTRQLTINSSYFNVYQGLAKAQNWAKWYPYLKTERASVQGDSVNNFKIKGRSSKIELRTIGLAAFNVNITGNKGAGSFQCVVTANPKMNVTDMIISRHYKLLGYLQAIAGGDGDETFIDDLKNYLEDPLSYYGFAMKLQTTKDQFLIVKDGKYLTDSVCPDNIATLNYLKNVAAKLKLKTGELRLQYVSAIKDSTSLILGIAIQGERHADSAVQYMQMPGSKVLAGTFKGKYKDRQQLYRALYLYMADHNMHQQTKPYETFINNQLPANDETIVDMQVIVPYV</sequence>
<comment type="caution">
    <text evidence="1">The sequence shown here is derived from an EMBL/GenBank/DDBJ whole genome shotgun (WGS) entry which is preliminary data.</text>
</comment>
<dbReference type="AlphaFoldDB" id="A0A372NPP2"/>
<name>A0A372NPP2_9SPHI</name>
<proteinExistence type="predicted"/>
<dbReference type="Gene3D" id="3.20.80.10">
    <property type="entry name" value="Regulatory factor, effector binding domain"/>
    <property type="match status" value="1"/>
</dbReference>
<gene>
    <name evidence="1" type="ORF">D0C36_16710</name>
</gene>
<protein>
    <recommendedName>
        <fullName evidence="3">GyrI-like small molecule binding domain-containing protein</fullName>
    </recommendedName>
</protein>
<dbReference type="SUPFAM" id="SSF55136">
    <property type="entry name" value="Probable bacterial effector-binding domain"/>
    <property type="match status" value="1"/>
</dbReference>